<dbReference type="AlphaFoldDB" id="A0AAW2ZN90"/>
<dbReference type="EMBL" id="JAOPGA020001709">
    <property type="protein sequence ID" value="KAL0490714.1"/>
    <property type="molecule type" value="Genomic_DNA"/>
</dbReference>
<dbReference type="SUPFAM" id="SSF53448">
    <property type="entry name" value="Nucleotide-diphospho-sugar transferases"/>
    <property type="match status" value="1"/>
</dbReference>
<dbReference type="Proteomes" id="UP001431209">
    <property type="component" value="Unassembled WGS sequence"/>
</dbReference>
<dbReference type="PROSITE" id="PS00101">
    <property type="entry name" value="HEXAPEP_TRANSFERASES"/>
    <property type="match status" value="1"/>
</dbReference>
<evidence type="ECO:0000259" key="2">
    <source>
        <dbReference type="Pfam" id="PF00483"/>
    </source>
</evidence>
<gene>
    <name evidence="4" type="ORF">AKO1_009697</name>
</gene>
<feature type="domain" description="Mannose-1-phosphate guanyltransferase C-terminal" evidence="3">
    <location>
        <begin position="298"/>
        <end position="419"/>
    </location>
</feature>
<dbReference type="GO" id="GO:0016779">
    <property type="term" value="F:nucleotidyltransferase activity"/>
    <property type="evidence" value="ECO:0007669"/>
    <property type="project" value="UniProtKB-KW"/>
</dbReference>
<dbReference type="Pfam" id="PF00483">
    <property type="entry name" value="NTP_transferase"/>
    <property type="match status" value="1"/>
</dbReference>
<proteinExistence type="inferred from homology"/>
<dbReference type="InterPro" id="IPR005835">
    <property type="entry name" value="NTP_transferase_dom"/>
</dbReference>
<dbReference type="InterPro" id="IPR029044">
    <property type="entry name" value="Nucleotide-diphossugar_trans"/>
</dbReference>
<evidence type="ECO:0000259" key="3">
    <source>
        <dbReference type="Pfam" id="PF25087"/>
    </source>
</evidence>
<evidence type="ECO:0000313" key="4">
    <source>
        <dbReference type="EMBL" id="KAL0490714.1"/>
    </source>
</evidence>
<evidence type="ECO:0000313" key="5">
    <source>
        <dbReference type="Proteomes" id="UP001431209"/>
    </source>
</evidence>
<protein>
    <submittedName>
        <fullName evidence="4">Mannose-1-phosphate guanylyltransferase</fullName>
    </submittedName>
</protein>
<comment type="similarity">
    <text evidence="1">Belongs to the transferase hexapeptide repeat family.</text>
</comment>
<sequence>MTESSAVAVILIGGYSKGTRFRPLSMDLPKPFFPVGGKPMIHHQLSALASLGTVKEVFLLGFYEEQTLKALVEKAAVQFEMKVTYLKEPAELGTAGGLVHFSDTLFKSNPKSLILLHGDIACSFPLKNLVEYHSNNNPKGITIMGTHVLKSDAHRFGCIVTEKQYASGKVLHYAEKPVSDVSNLINAGVYVIDPQLVKRFPDFKEYHKQISNVAIMDRPSYEISNDENRIRFERDVLSSLALLGAGDLWVYVLESESDFWRQCKSAASAIQCSQDYYSYYKQQKPELLATSAKNKCEIVGEVIIDPSAEVDPTARVGPGVYIAAGAKIGPGARVSHSIVLENVEVKSNAFIKYAIIGWNSSIGSWSRVEGMPNFTHRQPRDNEDKVTIFGSGVRTASEVYVRNSIVLPHKDLHENVKNRILL</sequence>
<dbReference type="Gene3D" id="2.160.10.10">
    <property type="entry name" value="Hexapeptide repeat proteins"/>
    <property type="match status" value="1"/>
</dbReference>
<comment type="caution">
    <text evidence="4">The sequence shown here is derived from an EMBL/GenBank/DDBJ whole genome shotgun (WGS) entry which is preliminary data.</text>
</comment>
<name>A0AAW2ZN90_9EUKA</name>
<keyword evidence="4" id="KW-0808">Transferase</keyword>
<organism evidence="4 5">
    <name type="scientific">Acrasis kona</name>
    <dbReference type="NCBI Taxonomy" id="1008807"/>
    <lineage>
        <taxon>Eukaryota</taxon>
        <taxon>Discoba</taxon>
        <taxon>Heterolobosea</taxon>
        <taxon>Tetramitia</taxon>
        <taxon>Eutetramitia</taxon>
        <taxon>Acrasidae</taxon>
        <taxon>Acrasis</taxon>
    </lineage>
</organism>
<dbReference type="Pfam" id="PF25087">
    <property type="entry name" value="GMPPB_C"/>
    <property type="match status" value="1"/>
</dbReference>
<keyword evidence="4" id="KW-0548">Nucleotidyltransferase</keyword>
<keyword evidence="5" id="KW-1185">Reference proteome</keyword>
<dbReference type="PANTHER" id="PTHR22572">
    <property type="entry name" value="SUGAR-1-PHOSPHATE GUANYL TRANSFERASE"/>
    <property type="match status" value="1"/>
</dbReference>
<feature type="domain" description="Nucleotidyl transferase" evidence="2">
    <location>
        <begin position="8"/>
        <end position="208"/>
    </location>
</feature>
<dbReference type="InterPro" id="IPR056729">
    <property type="entry name" value="GMPPB_C"/>
</dbReference>
<dbReference type="Gene3D" id="3.90.550.10">
    <property type="entry name" value="Spore Coat Polysaccharide Biosynthesis Protein SpsA, Chain A"/>
    <property type="match status" value="1"/>
</dbReference>
<evidence type="ECO:0000256" key="1">
    <source>
        <dbReference type="ARBA" id="ARBA00007274"/>
    </source>
</evidence>
<dbReference type="InterPro" id="IPR050486">
    <property type="entry name" value="Mannose-1P_guanyltransferase"/>
</dbReference>
<reference evidence="4 5" key="1">
    <citation type="submission" date="2024-03" db="EMBL/GenBank/DDBJ databases">
        <title>The Acrasis kona genome and developmental transcriptomes reveal deep origins of eukaryotic multicellular pathways.</title>
        <authorList>
            <person name="Sheikh S."/>
            <person name="Fu C.-J."/>
            <person name="Brown M.W."/>
            <person name="Baldauf S.L."/>
        </authorList>
    </citation>
    <scope>NUCLEOTIDE SEQUENCE [LARGE SCALE GENOMIC DNA]</scope>
    <source>
        <strain evidence="4 5">ATCC MYA-3509</strain>
    </source>
</reference>
<accession>A0AAW2ZN90</accession>
<dbReference type="InterPro" id="IPR018357">
    <property type="entry name" value="Hexapep_transf_CS"/>
</dbReference>